<evidence type="ECO:0000256" key="6">
    <source>
        <dbReference type="ARBA" id="ARBA00023053"/>
    </source>
</evidence>
<evidence type="ECO:0000313" key="16">
    <source>
        <dbReference type="Proteomes" id="UP000887568"/>
    </source>
</evidence>
<dbReference type="GO" id="GO:0005886">
    <property type="term" value="C:plasma membrane"/>
    <property type="evidence" value="ECO:0007669"/>
    <property type="project" value="TreeGrafter"/>
</dbReference>
<dbReference type="Gene3D" id="1.10.287.770">
    <property type="entry name" value="YojJ-like"/>
    <property type="match status" value="1"/>
</dbReference>
<keyword evidence="16" id="KW-1185">Reference proteome</keyword>
<dbReference type="RefSeq" id="XP_038073843.1">
    <property type="nucleotide sequence ID" value="XM_038217915.1"/>
</dbReference>
<dbReference type="EnsemblMetazoa" id="XM_038217915.1">
    <property type="protein sequence ID" value="XP_038073843.1"/>
    <property type="gene ID" value="LOC119741949"/>
</dbReference>
<accession>A0A914BC89</accession>
<keyword evidence="2 12" id="KW-0813">Transport</keyword>
<dbReference type="Gene3D" id="2.60.470.10">
    <property type="entry name" value="Acid-sensing ion channels like domains"/>
    <property type="match status" value="1"/>
</dbReference>
<keyword evidence="10 12" id="KW-0739">Sodium transport</keyword>
<feature type="compositionally biased region" description="Basic and acidic residues" evidence="13">
    <location>
        <begin position="251"/>
        <end position="261"/>
    </location>
</feature>
<dbReference type="PANTHER" id="PTHR11690">
    <property type="entry name" value="AMILORIDE-SENSITIVE SODIUM CHANNEL-RELATED"/>
    <property type="match status" value="1"/>
</dbReference>
<evidence type="ECO:0000256" key="3">
    <source>
        <dbReference type="ARBA" id="ARBA00022461"/>
    </source>
</evidence>
<organism evidence="15 16">
    <name type="scientific">Patiria miniata</name>
    <name type="common">Bat star</name>
    <name type="synonym">Asterina miniata</name>
    <dbReference type="NCBI Taxonomy" id="46514"/>
    <lineage>
        <taxon>Eukaryota</taxon>
        <taxon>Metazoa</taxon>
        <taxon>Echinodermata</taxon>
        <taxon>Eleutherozoa</taxon>
        <taxon>Asterozoa</taxon>
        <taxon>Asteroidea</taxon>
        <taxon>Valvatacea</taxon>
        <taxon>Valvatida</taxon>
        <taxon>Asterinidae</taxon>
        <taxon>Patiria</taxon>
    </lineage>
</organism>
<dbReference type="OMA" id="QRETCIS"/>
<keyword evidence="8 14" id="KW-0472">Membrane</keyword>
<feature type="compositionally biased region" description="Polar residues" evidence="13">
    <location>
        <begin position="143"/>
        <end position="181"/>
    </location>
</feature>
<dbReference type="InterPro" id="IPR001873">
    <property type="entry name" value="ENaC"/>
</dbReference>
<evidence type="ECO:0000256" key="8">
    <source>
        <dbReference type="ARBA" id="ARBA00023136"/>
    </source>
</evidence>
<keyword evidence="9" id="KW-0325">Glycoprotein</keyword>
<dbReference type="Proteomes" id="UP000887568">
    <property type="component" value="Unplaced"/>
</dbReference>
<dbReference type="FunFam" id="1.10.287.770:FF:000001">
    <property type="entry name" value="Acid-sensing ion channel subunit 1"/>
    <property type="match status" value="1"/>
</dbReference>
<keyword evidence="11 12" id="KW-0407">Ion channel</keyword>
<reference evidence="15" key="1">
    <citation type="submission" date="2022-11" db="UniProtKB">
        <authorList>
            <consortium name="EnsemblMetazoa"/>
        </authorList>
    </citation>
    <scope>IDENTIFICATION</scope>
</reference>
<evidence type="ECO:0000256" key="14">
    <source>
        <dbReference type="SAM" id="Phobius"/>
    </source>
</evidence>
<evidence type="ECO:0000256" key="1">
    <source>
        <dbReference type="ARBA" id="ARBA00004141"/>
    </source>
</evidence>
<comment type="subcellular location">
    <subcellularLocation>
        <location evidence="1">Membrane</location>
        <topology evidence="1">Multi-pass membrane protein</topology>
    </subcellularLocation>
</comment>
<protein>
    <recommendedName>
        <fullName evidence="17">Amiloride-sensitive sodium channel subunit alpha</fullName>
    </recommendedName>
</protein>
<keyword evidence="7 12" id="KW-0406">Ion transport</keyword>
<dbReference type="AlphaFoldDB" id="A0A914BC89"/>
<dbReference type="Pfam" id="PF00858">
    <property type="entry name" value="ASC"/>
    <property type="match status" value="2"/>
</dbReference>
<dbReference type="PANTHER" id="PTHR11690:SF248">
    <property type="entry name" value="PICKPOCKET 17, ISOFORM A"/>
    <property type="match status" value="1"/>
</dbReference>
<evidence type="ECO:0000313" key="15">
    <source>
        <dbReference type="EnsemblMetazoa" id="XP_038073843.1"/>
    </source>
</evidence>
<feature type="compositionally biased region" description="Polar residues" evidence="13">
    <location>
        <begin position="190"/>
        <end position="217"/>
    </location>
</feature>
<dbReference type="PRINTS" id="PR01078">
    <property type="entry name" value="AMINACHANNEL"/>
</dbReference>
<evidence type="ECO:0000256" key="2">
    <source>
        <dbReference type="ARBA" id="ARBA00022448"/>
    </source>
</evidence>
<evidence type="ECO:0000256" key="10">
    <source>
        <dbReference type="ARBA" id="ARBA00023201"/>
    </source>
</evidence>
<evidence type="ECO:0000256" key="4">
    <source>
        <dbReference type="ARBA" id="ARBA00022692"/>
    </source>
</evidence>
<dbReference type="OrthoDB" id="10051479at2759"/>
<feature type="transmembrane region" description="Helical" evidence="14">
    <location>
        <begin position="43"/>
        <end position="61"/>
    </location>
</feature>
<dbReference type="GeneID" id="119741949"/>
<feature type="compositionally biased region" description="Low complexity" evidence="13">
    <location>
        <begin position="121"/>
        <end position="135"/>
    </location>
</feature>
<evidence type="ECO:0000256" key="5">
    <source>
        <dbReference type="ARBA" id="ARBA00022989"/>
    </source>
</evidence>
<evidence type="ECO:0000256" key="7">
    <source>
        <dbReference type="ARBA" id="ARBA00023065"/>
    </source>
</evidence>
<feature type="region of interest" description="Disordered" evidence="13">
    <location>
        <begin position="121"/>
        <end position="261"/>
    </location>
</feature>
<evidence type="ECO:0000256" key="11">
    <source>
        <dbReference type="ARBA" id="ARBA00023303"/>
    </source>
</evidence>
<evidence type="ECO:0000256" key="12">
    <source>
        <dbReference type="RuleBase" id="RU000679"/>
    </source>
</evidence>
<dbReference type="GO" id="GO:0015280">
    <property type="term" value="F:ligand-gated sodium channel activity"/>
    <property type="evidence" value="ECO:0007669"/>
    <property type="project" value="TreeGrafter"/>
</dbReference>
<evidence type="ECO:0000256" key="13">
    <source>
        <dbReference type="SAM" id="MobiDB-lite"/>
    </source>
</evidence>
<comment type="similarity">
    <text evidence="12">Belongs to the amiloride-sensitive sodium channel (TC 1.A.6) family.</text>
</comment>
<sequence>MVDDNNEADDGRSLRVLLKNLMGNTSSHGLPNIDRAANPFRRFFWSVLFTWALGMFLWQSYELIYAYFQWDVDVNIDIQYKTEIDFPAVTFCNLNPVKASPLENSRKLELLLGPPASGTSSVASTVSASSDPSVSEAPGKPPGSSTAEAMVGSTTSSLAKESPMTGTEASAVISDQPTTGANSGGEELTTVPTDSGLSKNPEGQDTMITGNSATSPTGLGPTAGIGEASGGATAPSGGGAQGKGAGRRKRQTSEASDKRYQDWDNLDYTDRDDDMDLFDQVADAIAQTEYDDRRLFGHSVDDMLLACSYKGYPCGPKNFTLFHNYLYGNCYTFNSGMDGDIQTSSKSGPLYGLVLELNLEETEYLTSMQQAAGVRVVIGEQYHMPFPEDAGINVAPGLLTSIGIRKVEIQRKGDPYTNCTDEDTEDTETVFSSFFGANYSLEACQKNCLYETIFETCGCADTRFHFSTDRVPCLSTNISQITCKEGVERLYAEDEIECNCTSPCLESDFELTVSSAAWPNSQYAETVLENLMEISDDLRTKVGNDASFVQNNVLKLQVYYERLNYELISQAPKYDGFGLISNLGGQVGLWIGISMCTVFEFVELIYDVCKILLFKIMFCSHAKRATAPSTLDLKLYDKPSEKPDLGLTN</sequence>
<proteinExistence type="inferred from homology"/>
<name>A0A914BC89_PATMI</name>
<keyword evidence="6" id="KW-0915">Sodium</keyword>
<keyword evidence="4 12" id="KW-0812">Transmembrane</keyword>
<evidence type="ECO:0008006" key="17">
    <source>
        <dbReference type="Google" id="ProtNLM"/>
    </source>
</evidence>
<keyword evidence="3 12" id="KW-0894">Sodium channel</keyword>
<keyword evidence="5 14" id="KW-1133">Transmembrane helix</keyword>
<evidence type="ECO:0000256" key="9">
    <source>
        <dbReference type="ARBA" id="ARBA00023180"/>
    </source>
</evidence>